<evidence type="ECO:0000256" key="4">
    <source>
        <dbReference type="HAMAP-Rule" id="MF_00682"/>
    </source>
</evidence>
<dbReference type="GO" id="GO:0051259">
    <property type="term" value="P:protein complex oligomerization"/>
    <property type="evidence" value="ECO:0007669"/>
    <property type="project" value="InterPro"/>
</dbReference>
<dbReference type="GO" id="GO:0051087">
    <property type="term" value="F:protein-folding chaperone binding"/>
    <property type="evidence" value="ECO:0007669"/>
    <property type="project" value="InterPro"/>
</dbReference>
<dbReference type="PANTHER" id="PTHR14021:SF15">
    <property type="entry name" value="IRON-SULFUR CLUSTER CO-CHAPERONE PROTEIN HSCB"/>
    <property type="match status" value="1"/>
</dbReference>
<dbReference type="RefSeq" id="WP_093427863.1">
    <property type="nucleotide sequence ID" value="NZ_FOMJ01000003.1"/>
</dbReference>
<dbReference type="Proteomes" id="UP000198611">
    <property type="component" value="Unassembled WGS sequence"/>
</dbReference>
<keyword evidence="7" id="KW-1185">Reference proteome</keyword>
<gene>
    <name evidence="4" type="primary">hscB</name>
    <name evidence="6" type="ORF">SAMN05660831_01202</name>
</gene>
<dbReference type="CDD" id="cd06257">
    <property type="entry name" value="DnaJ"/>
    <property type="match status" value="1"/>
</dbReference>
<dbReference type="PANTHER" id="PTHR14021">
    <property type="entry name" value="IRON-SULFUR CLUSTER CO-CHAPERONE PROTEIN HSCB"/>
    <property type="match status" value="1"/>
</dbReference>
<dbReference type="Pfam" id="PF07743">
    <property type="entry name" value="HSCB_C"/>
    <property type="match status" value="1"/>
</dbReference>
<dbReference type="EMBL" id="FOMJ01000003">
    <property type="protein sequence ID" value="SFD23804.1"/>
    <property type="molecule type" value="Genomic_DNA"/>
</dbReference>
<dbReference type="SUPFAM" id="SSF46565">
    <property type="entry name" value="Chaperone J-domain"/>
    <property type="match status" value="1"/>
</dbReference>
<dbReference type="GO" id="GO:0044571">
    <property type="term" value="P:[2Fe-2S] cluster assembly"/>
    <property type="evidence" value="ECO:0007669"/>
    <property type="project" value="InterPro"/>
</dbReference>
<dbReference type="GO" id="GO:1990230">
    <property type="term" value="C:iron-sulfur cluster transfer complex"/>
    <property type="evidence" value="ECO:0007669"/>
    <property type="project" value="TreeGrafter"/>
</dbReference>
<organism evidence="6 7">
    <name type="scientific">Thiohalospira halophila DSM 15071</name>
    <dbReference type="NCBI Taxonomy" id="1123397"/>
    <lineage>
        <taxon>Bacteria</taxon>
        <taxon>Pseudomonadati</taxon>
        <taxon>Pseudomonadota</taxon>
        <taxon>Gammaproteobacteria</taxon>
        <taxon>Thiohalospirales</taxon>
        <taxon>Thiohalospiraceae</taxon>
        <taxon>Thiohalospira</taxon>
    </lineage>
</organism>
<keyword evidence="2 4" id="KW-0143">Chaperone</keyword>
<dbReference type="HAMAP" id="MF_00682">
    <property type="entry name" value="HscB"/>
    <property type="match status" value="1"/>
</dbReference>
<comment type="similarity">
    <text evidence="1 4">Belongs to the HscB family.</text>
</comment>
<evidence type="ECO:0000256" key="1">
    <source>
        <dbReference type="ARBA" id="ARBA00010476"/>
    </source>
</evidence>
<dbReference type="InterPro" id="IPR004640">
    <property type="entry name" value="HscB"/>
</dbReference>
<dbReference type="SUPFAM" id="SSF47144">
    <property type="entry name" value="HSC20 (HSCB), C-terminal oligomerisation domain"/>
    <property type="match status" value="1"/>
</dbReference>
<dbReference type="OrthoDB" id="287587at2"/>
<dbReference type="STRING" id="1123397.SAMN05660831_01202"/>
<dbReference type="InterPro" id="IPR036869">
    <property type="entry name" value="J_dom_sf"/>
</dbReference>
<proteinExistence type="inferred from homology"/>
<evidence type="ECO:0000256" key="3">
    <source>
        <dbReference type="ARBA" id="ARBA00025596"/>
    </source>
</evidence>
<dbReference type="SMART" id="SM00271">
    <property type="entry name" value="DnaJ"/>
    <property type="match status" value="1"/>
</dbReference>
<reference evidence="6 7" key="1">
    <citation type="submission" date="2016-10" db="EMBL/GenBank/DDBJ databases">
        <authorList>
            <person name="de Groot N.N."/>
        </authorList>
    </citation>
    <scope>NUCLEOTIDE SEQUENCE [LARGE SCALE GENOMIC DNA]</scope>
    <source>
        <strain evidence="6 7">HL3</strain>
    </source>
</reference>
<dbReference type="GO" id="GO:0006457">
    <property type="term" value="P:protein folding"/>
    <property type="evidence" value="ECO:0007669"/>
    <property type="project" value="UniProtKB-UniRule"/>
</dbReference>
<dbReference type="InterPro" id="IPR009073">
    <property type="entry name" value="HscB_oligo_C"/>
</dbReference>
<protein>
    <recommendedName>
        <fullName evidence="4">Co-chaperone protein HscB homolog</fullName>
    </recommendedName>
</protein>
<accession>A0A1I1QNW0</accession>
<dbReference type="NCBIfam" id="TIGR00714">
    <property type="entry name" value="hscB"/>
    <property type="match status" value="1"/>
</dbReference>
<comment type="subunit">
    <text evidence="4">Interacts with HscA and stimulates its ATPase activity.</text>
</comment>
<dbReference type="PROSITE" id="PS50076">
    <property type="entry name" value="DNAJ_2"/>
    <property type="match status" value="1"/>
</dbReference>
<evidence type="ECO:0000256" key="2">
    <source>
        <dbReference type="ARBA" id="ARBA00023186"/>
    </source>
</evidence>
<dbReference type="InterPro" id="IPR036386">
    <property type="entry name" value="HscB_C_sf"/>
</dbReference>
<feature type="domain" description="J" evidence="5">
    <location>
        <begin position="8"/>
        <end position="82"/>
    </location>
</feature>
<comment type="function">
    <text evidence="3 4">Co-chaperone involved in the maturation of iron-sulfur cluster-containing proteins. Seems to help targeting proteins to be folded toward HscA.</text>
</comment>
<dbReference type="Gene3D" id="1.20.1280.20">
    <property type="entry name" value="HscB, C-terminal domain"/>
    <property type="match status" value="1"/>
</dbReference>
<dbReference type="GO" id="GO:0001671">
    <property type="term" value="F:ATPase activator activity"/>
    <property type="evidence" value="ECO:0007669"/>
    <property type="project" value="InterPro"/>
</dbReference>
<dbReference type="InterPro" id="IPR001623">
    <property type="entry name" value="DnaJ_domain"/>
</dbReference>
<name>A0A1I1QNW0_9GAMM</name>
<sequence>MSEASGPDYFGLFGLPESFEVDTEALAERYRELQREAHPDRHAGGDDRQRRIAVQEAANINEGYRVLKDPVARARHLLERRGLPMNDETDTTMDPSFLMQQMELREQLAAVRQADDPFAALEDLRRTVDGAAREQREALAADFADGSQEALERAREGVRKLQFLQKLAAEADAVDEDLTEAS</sequence>
<dbReference type="AlphaFoldDB" id="A0A1I1QNW0"/>
<dbReference type="Gene3D" id="1.10.287.110">
    <property type="entry name" value="DnaJ domain"/>
    <property type="match status" value="1"/>
</dbReference>
<evidence type="ECO:0000313" key="7">
    <source>
        <dbReference type="Proteomes" id="UP000198611"/>
    </source>
</evidence>
<evidence type="ECO:0000313" key="6">
    <source>
        <dbReference type="EMBL" id="SFD23804.1"/>
    </source>
</evidence>
<evidence type="ECO:0000259" key="5">
    <source>
        <dbReference type="PROSITE" id="PS50076"/>
    </source>
</evidence>